<protein>
    <submittedName>
        <fullName evidence="1">TnpV protein</fullName>
    </submittedName>
</protein>
<name>A0A926I1J2_9FIRM</name>
<dbReference type="EMBL" id="JACRSQ010000008">
    <property type="protein sequence ID" value="MBC8543350.1"/>
    <property type="molecule type" value="Genomic_DNA"/>
</dbReference>
<gene>
    <name evidence="1" type="ORF">H8730_07315</name>
</gene>
<comment type="caution">
    <text evidence="1">The sequence shown here is derived from an EMBL/GenBank/DDBJ whole genome shotgun (WGS) entry which is preliminary data.</text>
</comment>
<dbReference type="InterPro" id="IPR026989">
    <property type="entry name" value="TnpV"/>
</dbReference>
<dbReference type="Proteomes" id="UP000657006">
    <property type="component" value="Unassembled WGS sequence"/>
</dbReference>
<reference evidence="1" key="1">
    <citation type="submission" date="2020-08" db="EMBL/GenBank/DDBJ databases">
        <title>Genome public.</title>
        <authorList>
            <person name="Liu C."/>
            <person name="Sun Q."/>
        </authorList>
    </citation>
    <scope>NUCLEOTIDE SEQUENCE</scope>
    <source>
        <strain evidence="1">NSJ-32</strain>
    </source>
</reference>
<dbReference type="AlphaFoldDB" id="A0A926I1J2"/>
<evidence type="ECO:0000313" key="2">
    <source>
        <dbReference type="Proteomes" id="UP000657006"/>
    </source>
</evidence>
<organism evidence="1 2">
    <name type="scientific">Bianquea renquensis</name>
    <dbReference type="NCBI Taxonomy" id="2763661"/>
    <lineage>
        <taxon>Bacteria</taxon>
        <taxon>Bacillati</taxon>
        <taxon>Bacillota</taxon>
        <taxon>Clostridia</taxon>
        <taxon>Eubacteriales</taxon>
        <taxon>Bianqueaceae</taxon>
        <taxon>Bianquea</taxon>
    </lineage>
</organism>
<keyword evidence="2" id="KW-1185">Reference proteome</keyword>
<accession>A0A926I1J2</accession>
<sequence length="35" mass="3981">MAKQEGVTEALNATDQMEWVCRKNSIHSRAEVIYA</sequence>
<proteinExistence type="predicted"/>
<dbReference type="Pfam" id="PF14198">
    <property type="entry name" value="TnpV"/>
    <property type="match status" value="1"/>
</dbReference>
<evidence type="ECO:0000313" key="1">
    <source>
        <dbReference type="EMBL" id="MBC8543350.1"/>
    </source>
</evidence>